<reference evidence="1" key="1">
    <citation type="journal article" date="2017" name="Science">
        <title>Giant viruses with an expanded complement of translation system components.</title>
        <authorList>
            <person name="Schulz F."/>
            <person name="Yutin N."/>
            <person name="Ivanova N.N."/>
            <person name="Ortega D.R."/>
            <person name="Lee T.K."/>
            <person name="Vierheilig J."/>
            <person name="Daims H."/>
            <person name="Horn M."/>
            <person name="Wagner M."/>
            <person name="Jensen G.J."/>
            <person name="Kyrpides N.C."/>
            <person name="Koonin E.V."/>
            <person name="Woyke T."/>
        </authorList>
    </citation>
    <scope>NUCLEOTIDE SEQUENCE</scope>
    <source>
        <strain evidence="1">KNV1</strain>
    </source>
</reference>
<sequence length="152" mass="18363">MFGLPWFQQFFTSINIQLTEEEFFKKAKLIITTTFDHQDDTKYYVLNDHTQQELRDMLVKRLFDPSANDNELLVLACRLKYKQIALRLLIDNRVNPFNNDNVVDEVFMLIKMNKWDDLLPHLFDKSSLDLQQRKEYCAKYEQLVQKYLFIKN</sequence>
<protein>
    <recommendedName>
        <fullName evidence="2">Ankyrin repeat protein</fullName>
    </recommendedName>
</protein>
<accession>A0A1V0SKC2</accession>
<proteinExistence type="predicted"/>
<evidence type="ECO:0000313" key="1">
    <source>
        <dbReference type="EMBL" id="ARF12172.1"/>
    </source>
</evidence>
<name>A0A1V0SKC2_9VIRU</name>
<evidence type="ECO:0008006" key="2">
    <source>
        <dbReference type="Google" id="ProtNLM"/>
    </source>
</evidence>
<organism evidence="1">
    <name type="scientific">Klosneuvirus KNV1</name>
    <dbReference type="NCBI Taxonomy" id="1977640"/>
    <lineage>
        <taxon>Viruses</taxon>
        <taxon>Varidnaviria</taxon>
        <taxon>Bamfordvirae</taxon>
        <taxon>Nucleocytoviricota</taxon>
        <taxon>Megaviricetes</taxon>
        <taxon>Imitervirales</taxon>
        <taxon>Mimiviridae</taxon>
        <taxon>Klosneuvirinae</taxon>
        <taxon>Klosneuvirus</taxon>
    </lineage>
</organism>
<gene>
    <name evidence="1" type="ORF">Klosneuvirus_3_307</name>
</gene>
<dbReference type="EMBL" id="KY684110">
    <property type="protein sequence ID" value="ARF12172.1"/>
    <property type="molecule type" value="Genomic_DNA"/>
</dbReference>